<keyword evidence="1" id="KW-0732">Signal</keyword>
<accession>A0A382TDL4</accession>
<sequence length="244" mass="25669">MNKVLYIIIISIFSLTIISCSSSSDDDTTTTASSTTMPDYETTTLSGKIVGTSWAFKTGRAKVPTSSTGSYSVSMINDNLSNACSSTYTGTSSNPKVSFSRDNLTVGETELGWGTGYGSVTFYDGSTNYIVTTGKITIDTHTTTAVTGKMYAIFGTNTDQEINGTFTLSRCCLSSGSYSLCSESDTTTNTDTTAPTVTSVSTTADNQSSVSTTDNITVTFSEAMDNTYVTTSTSDTNCAGTIRV</sequence>
<feature type="domain" description="SbsA Ig-like" evidence="2">
    <location>
        <begin position="191"/>
        <end position="234"/>
    </location>
</feature>
<dbReference type="Pfam" id="PF13205">
    <property type="entry name" value="Big_5"/>
    <property type="match status" value="1"/>
</dbReference>
<evidence type="ECO:0000256" key="1">
    <source>
        <dbReference type="ARBA" id="ARBA00022729"/>
    </source>
</evidence>
<evidence type="ECO:0000259" key="2">
    <source>
        <dbReference type="Pfam" id="PF13205"/>
    </source>
</evidence>
<dbReference type="EMBL" id="UINC01135764">
    <property type="protein sequence ID" value="SVD20113.1"/>
    <property type="molecule type" value="Genomic_DNA"/>
</dbReference>
<evidence type="ECO:0000313" key="3">
    <source>
        <dbReference type="EMBL" id="SVD20113.1"/>
    </source>
</evidence>
<gene>
    <name evidence="3" type="ORF">METZ01_LOCUS372967</name>
</gene>
<organism evidence="3">
    <name type="scientific">marine metagenome</name>
    <dbReference type="NCBI Taxonomy" id="408172"/>
    <lineage>
        <taxon>unclassified sequences</taxon>
        <taxon>metagenomes</taxon>
        <taxon>ecological metagenomes</taxon>
    </lineage>
</organism>
<proteinExistence type="predicted"/>
<dbReference type="PROSITE" id="PS51257">
    <property type="entry name" value="PROKAR_LIPOPROTEIN"/>
    <property type="match status" value="1"/>
</dbReference>
<name>A0A382TDL4_9ZZZZ</name>
<protein>
    <recommendedName>
        <fullName evidence="2">SbsA Ig-like domain-containing protein</fullName>
    </recommendedName>
</protein>
<reference evidence="3" key="1">
    <citation type="submission" date="2018-05" db="EMBL/GenBank/DDBJ databases">
        <authorList>
            <person name="Lanie J.A."/>
            <person name="Ng W.-L."/>
            <person name="Kazmierczak K.M."/>
            <person name="Andrzejewski T.M."/>
            <person name="Davidsen T.M."/>
            <person name="Wayne K.J."/>
            <person name="Tettelin H."/>
            <person name="Glass J.I."/>
            <person name="Rusch D."/>
            <person name="Podicherti R."/>
            <person name="Tsui H.-C.T."/>
            <person name="Winkler M.E."/>
        </authorList>
    </citation>
    <scope>NUCLEOTIDE SEQUENCE</scope>
</reference>
<dbReference type="AlphaFoldDB" id="A0A382TDL4"/>
<feature type="non-terminal residue" evidence="3">
    <location>
        <position position="244"/>
    </location>
</feature>
<dbReference type="InterPro" id="IPR032812">
    <property type="entry name" value="SbsA_Ig"/>
</dbReference>